<protein>
    <submittedName>
        <fullName evidence="1">Uncharacterized protein</fullName>
    </submittedName>
</protein>
<name>A0A7W6M9W9_9RHOB</name>
<keyword evidence="2" id="KW-1185">Reference proteome</keyword>
<evidence type="ECO:0000313" key="2">
    <source>
        <dbReference type="Proteomes" id="UP000565745"/>
    </source>
</evidence>
<gene>
    <name evidence="1" type="ORF">GGR93_002135</name>
</gene>
<dbReference type="AlphaFoldDB" id="A0A7W6M9W9"/>
<dbReference type="EMBL" id="JACIFU010000002">
    <property type="protein sequence ID" value="MBB4174362.1"/>
    <property type="molecule type" value="Genomic_DNA"/>
</dbReference>
<organism evidence="1 2">
    <name type="scientific">Sulfitobacter noctilucicola</name>
    <dbReference type="NCBI Taxonomy" id="1342301"/>
    <lineage>
        <taxon>Bacteria</taxon>
        <taxon>Pseudomonadati</taxon>
        <taxon>Pseudomonadota</taxon>
        <taxon>Alphaproteobacteria</taxon>
        <taxon>Rhodobacterales</taxon>
        <taxon>Roseobacteraceae</taxon>
        <taxon>Sulfitobacter</taxon>
    </lineage>
</organism>
<sequence length="67" mass="7651">MNNSSPARELFSKVEKNRLFRPNLGKCDKKMILIGQDWSTSAVLDNGVLKYDINVTRHLLQACLDML</sequence>
<evidence type="ECO:0000313" key="1">
    <source>
        <dbReference type="EMBL" id="MBB4174362.1"/>
    </source>
</evidence>
<dbReference type="Proteomes" id="UP000565745">
    <property type="component" value="Unassembled WGS sequence"/>
</dbReference>
<comment type="caution">
    <text evidence="1">The sequence shown here is derived from an EMBL/GenBank/DDBJ whole genome shotgun (WGS) entry which is preliminary data.</text>
</comment>
<reference evidence="1 2" key="1">
    <citation type="submission" date="2020-08" db="EMBL/GenBank/DDBJ databases">
        <title>Genomic Encyclopedia of Type Strains, Phase IV (KMG-IV): sequencing the most valuable type-strain genomes for metagenomic binning, comparative biology and taxonomic classification.</title>
        <authorList>
            <person name="Goeker M."/>
        </authorList>
    </citation>
    <scope>NUCLEOTIDE SEQUENCE [LARGE SCALE GENOMIC DNA]</scope>
    <source>
        <strain evidence="1 2">DSM 101015</strain>
    </source>
</reference>
<proteinExistence type="predicted"/>
<accession>A0A7W6M9W9</accession>